<feature type="compositionally biased region" description="Low complexity" evidence="1">
    <location>
        <begin position="325"/>
        <end position="334"/>
    </location>
</feature>
<feature type="region of interest" description="Disordered" evidence="1">
    <location>
        <begin position="631"/>
        <end position="653"/>
    </location>
</feature>
<protein>
    <submittedName>
        <fullName evidence="2">Uncharacterized protein</fullName>
    </submittedName>
</protein>
<feature type="compositionally biased region" description="Polar residues" evidence="1">
    <location>
        <begin position="190"/>
        <end position="201"/>
    </location>
</feature>
<comment type="caution">
    <text evidence="2">The sequence shown here is derived from an EMBL/GenBank/DDBJ whole genome shotgun (WGS) entry which is preliminary data.</text>
</comment>
<dbReference type="AlphaFoldDB" id="A0A9P8KWQ5"/>
<accession>A0A9P8KWQ5</accession>
<dbReference type="Proteomes" id="UP000698800">
    <property type="component" value="Unassembled WGS sequence"/>
</dbReference>
<feature type="compositionally biased region" description="Polar residues" evidence="1">
    <location>
        <begin position="155"/>
        <end position="174"/>
    </location>
</feature>
<dbReference type="EMBL" id="JAGHQL010000100">
    <property type="protein sequence ID" value="KAH0538665.1"/>
    <property type="molecule type" value="Genomic_DNA"/>
</dbReference>
<evidence type="ECO:0000313" key="2">
    <source>
        <dbReference type="EMBL" id="KAH0538665.1"/>
    </source>
</evidence>
<feature type="compositionally biased region" description="Polar residues" evidence="1">
    <location>
        <begin position="291"/>
        <end position="302"/>
    </location>
</feature>
<reference evidence="2" key="1">
    <citation type="submission" date="2021-03" db="EMBL/GenBank/DDBJ databases">
        <title>Comparative genomics and phylogenomic investigation of the class Geoglossomycetes provide insights into ecological specialization and systematics.</title>
        <authorList>
            <person name="Melie T."/>
            <person name="Pirro S."/>
            <person name="Miller A.N."/>
            <person name="Quandt A."/>
        </authorList>
    </citation>
    <scope>NUCLEOTIDE SEQUENCE</scope>
    <source>
        <strain evidence="2">GBOQ0MN5Z8</strain>
    </source>
</reference>
<gene>
    <name evidence="2" type="ORF">FGG08_004740</name>
</gene>
<feature type="region of interest" description="Disordered" evidence="1">
    <location>
        <begin position="245"/>
        <end position="271"/>
    </location>
</feature>
<evidence type="ECO:0000313" key="3">
    <source>
        <dbReference type="Proteomes" id="UP000698800"/>
    </source>
</evidence>
<feature type="region of interest" description="Disordered" evidence="1">
    <location>
        <begin position="285"/>
        <end position="357"/>
    </location>
</feature>
<evidence type="ECO:0000256" key="1">
    <source>
        <dbReference type="SAM" id="MobiDB-lite"/>
    </source>
</evidence>
<feature type="region of interest" description="Disordered" evidence="1">
    <location>
        <begin position="138"/>
        <end position="201"/>
    </location>
</feature>
<dbReference type="OrthoDB" id="5429993at2759"/>
<feature type="compositionally biased region" description="Basic and acidic residues" evidence="1">
    <location>
        <begin position="336"/>
        <end position="345"/>
    </location>
</feature>
<proteinExistence type="predicted"/>
<feature type="region of interest" description="Disordered" evidence="1">
    <location>
        <begin position="1"/>
        <end position="66"/>
    </location>
</feature>
<keyword evidence="3" id="KW-1185">Reference proteome</keyword>
<feature type="compositionally biased region" description="Basic and acidic residues" evidence="1">
    <location>
        <begin position="303"/>
        <end position="312"/>
    </location>
</feature>
<name>A0A9P8KWQ5_9PEZI</name>
<sequence length="653" mass="70957">MQQPRALRQPAASKLARPVSLNSDARAQQNSSVIAAEDPVDRNSIPKSSNDASGSPSRLPAPRRLHGDGCGIGGAKRRSMLPQLSPTKGLAAVLEAGKREHGRINEEADGLYNERISLALGNRNAADNTKNPSLLGFTICQSNKTDPSSNNSSNPTRINTGSETTSRQDTTMKQSEMAADLLPTEDSISKSRNPPLTRTLSTAAVLTSEPASSETRVIGSREIIVRPATSDQARPIRRPTTYLAATPSTSAPRDPNNKPGFSIPTGMGAATARPRSMVLNTGREFALENRPGSSTSASSTEHALSKKSDAKRQHPTNVSHRRTPSARSARTAFSGKPKELERKEIMPPPGNALASTRGVNVAVAEQKKPAFSTLQQHFTPKKALKVPTSFNLTTAGKQPNSELISAETARSQTELLQLHILHQSSTKVSHAWRQSAETKLRKRFEDVAQRYRKMAVLERKTQAQLNLCALKEFAHEGGAGQVLGERIQVLGSVIPEIVNATGAGGKYIRLARGFERWIEWVEQIWEARDCDGKAFNSRGELEFVECLGDGWRDEITSLSRKLGLWLQDLDNMGSSPAGSSLALVVAHCRCLTEGMLQELEMMRGMECEIVARESRWVSEIAAELSAEETVEADSALTEEGRTSASKQGIWRIP</sequence>
<feature type="compositionally biased region" description="Polar residues" evidence="1">
    <location>
        <begin position="20"/>
        <end position="33"/>
    </location>
</feature>
<organism evidence="2 3">
    <name type="scientific">Glutinoglossum americanum</name>
    <dbReference type="NCBI Taxonomy" id="1670608"/>
    <lineage>
        <taxon>Eukaryota</taxon>
        <taxon>Fungi</taxon>
        <taxon>Dikarya</taxon>
        <taxon>Ascomycota</taxon>
        <taxon>Pezizomycotina</taxon>
        <taxon>Geoglossomycetes</taxon>
        <taxon>Geoglossales</taxon>
        <taxon>Geoglossaceae</taxon>
        <taxon>Glutinoglossum</taxon>
    </lineage>
</organism>
<feature type="compositionally biased region" description="Polar residues" evidence="1">
    <location>
        <begin position="45"/>
        <end position="56"/>
    </location>
</feature>